<name>F4NYD6_BATDJ</name>
<dbReference type="RefSeq" id="XP_006677601.1">
    <property type="nucleotide sequence ID" value="XM_006677538.1"/>
</dbReference>
<dbReference type="InterPro" id="IPR037045">
    <property type="entry name" value="S8pro/Inhibitor_I9_sf"/>
</dbReference>
<dbReference type="EMBL" id="GL882881">
    <property type="protein sequence ID" value="EGF82004.1"/>
    <property type="molecule type" value="Genomic_DNA"/>
</dbReference>
<dbReference type="OrthoDB" id="5518345at2759"/>
<dbReference type="GO" id="GO:0042144">
    <property type="term" value="P:vacuole fusion, non-autophagic"/>
    <property type="evidence" value="ECO:0000318"/>
    <property type="project" value="GO_Central"/>
</dbReference>
<dbReference type="GeneID" id="18242701"/>
<comment type="similarity">
    <text evidence="1">Belongs to the protease inhibitor I9 family.</text>
</comment>
<dbReference type="HOGENOM" id="CLU_156026_2_0_1"/>
<dbReference type="Gene3D" id="3.30.70.80">
    <property type="entry name" value="Peptidase S8 propeptide/proteinase inhibitor I9"/>
    <property type="match status" value="1"/>
</dbReference>
<dbReference type="InParanoid" id="F4NYD6"/>
<dbReference type="AlphaFoldDB" id="F4NYD6"/>
<dbReference type="InterPro" id="IPR010259">
    <property type="entry name" value="S8pro/Inhibitor_I9"/>
</dbReference>
<dbReference type="InterPro" id="IPR052471">
    <property type="entry name" value="PBI_I9"/>
</dbReference>
<feature type="domain" description="Inhibitor I9" evidence="2">
    <location>
        <begin position="21"/>
        <end position="66"/>
    </location>
</feature>
<dbReference type="OMA" id="SNYIVTF"/>
<evidence type="ECO:0000313" key="4">
    <source>
        <dbReference type="Proteomes" id="UP000007241"/>
    </source>
</evidence>
<protein>
    <recommendedName>
        <fullName evidence="2">Inhibitor I9 domain-containing protein</fullName>
    </recommendedName>
</protein>
<organism evidence="3 4">
    <name type="scientific">Batrachochytrium dendrobatidis (strain JAM81 / FGSC 10211)</name>
    <name type="common">Frog chytrid fungus</name>
    <dbReference type="NCBI Taxonomy" id="684364"/>
    <lineage>
        <taxon>Eukaryota</taxon>
        <taxon>Fungi</taxon>
        <taxon>Fungi incertae sedis</taxon>
        <taxon>Chytridiomycota</taxon>
        <taxon>Chytridiomycota incertae sedis</taxon>
        <taxon>Chytridiomycetes</taxon>
        <taxon>Rhizophydiales</taxon>
        <taxon>Rhizophydiales incertae sedis</taxon>
        <taxon>Batrachochytrium</taxon>
    </lineage>
</organism>
<dbReference type="GO" id="GO:0004866">
    <property type="term" value="F:endopeptidase inhibitor activity"/>
    <property type="evidence" value="ECO:0000318"/>
    <property type="project" value="GO_Central"/>
</dbReference>
<keyword evidence="4" id="KW-1185">Reference proteome</keyword>
<evidence type="ECO:0000256" key="1">
    <source>
        <dbReference type="ARBA" id="ARBA00038069"/>
    </source>
</evidence>
<gene>
    <name evidence="3" type="ORF">BATDEDRAFT_87180</name>
</gene>
<evidence type="ECO:0000313" key="3">
    <source>
        <dbReference type="EMBL" id="EGF82004.1"/>
    </source>
</evidence>
<proteinExistence type="inferred from homology"/>
<dbReference type="Proteomes" id="UP000007241">
    <property type="component" value="Unassembled WGS sequence"/>
</dbReference>
<dbReference type="SUPFAM" id="SSF54897">
    <property type="entry name" value="Protease propeptides/inhibitors"/>
    <property type="match status" value="1"/>
</dbReference>
<dbReference type="PANTHER" id="PTHR28288:SF2">
    <property type="entry name" value="PROTEASE B INHIBITOR 2"/>
    <property type="match status" value="1"/>
</dbReference>
<reference evidence="3 4" key="1">
    <citation type="submission" date="2009-12" db="EMBL/GenBank/DDBJ databases">
        <title>The draft genome of Batrachochytrium dendrobatidis.</title>
        <authorList>
            <consortium name="US DOE Joint Genome Institute (JGI-PGF)"/>
            <person name="Kuo A."/>
            <person name="Salamov A."/>
            <person name="Schmutz J."/>
            <person name="Lucas S."/>
            <person name="Pitluck S."/>
            <person name="Rosenblum E."/>
            <person name="Stajich J."/>
            <person name="Eisen M."/>
            <person name="Grigoriev I.V."/>
        </authorList>
    </citation>
    <scope>NUCLEOTIDE SEQUENCE [LARGE SCALE GENOMIC DNA]</scope>
    <source>
        <strain evidence="4">JAM81 / FGSC 10211</strain>
    </source>
</reference>
<evidence type="ECO:0000259" key="2">
    <source>
        <dbReference type="Pfam" id="PF05922"/>
    </source>
</evidence>
<dbReference type="Pfam" id="PF05922">
    <property type="entry name" value="Inhibitor_I9"/>
    <property type="match status" value="1"/>
</dbReference>
<accession>F4NYD6</accession>
<dbReference type="FunFam" id="3.30.70.80:FF:000048">
    <property type="entry name" value="Uncharacterized protein"/>
    <property type="match status" value="1"/>
</dbReference>
<sequence>MFKDDTCKEVIDKAASDLIAQGGVVHHRYESSILGFSATVPYSLISVLEANEHVDSVELDGQVKTMPIKN</sequence>
<dbReference type="PANTHER" id="PTHR28288">
    <property type="entry name" value="PROTEASE B INHIBITOR 2"/>
    <property type="match status" value="1"/>
</dbReference>